<reference evidence="1 2" key="1">
    <citation type="journal article" date="2022" name="Plant J.">
        <title>Chromosome-level genome of Camellia lanceoleosa provides a valuable resource for understanding genome evolution and self-incompatibility.</title>
        <authorList>
            <person name="Gong W."/>
            <person name="Xiao S."/>
            <person name="Wang L."/>
            <person name="Liao Z."/>
            <person name="Chang Y."/>
            <person name="Mo W."/>
            <person name="Hu G."/>
            <person name="Li W."/>
            <person name="Zhao G."/>
            <person name="Zhu H."/>
            <person name="Hu X."/>
            <person name="Ji K."/>
            <person name="Xiang X."/>
            <person name="Song Q."/>
            <person name="Yuan D."/>
            <person name="Jin S."/>
            <person name="Zhang L."/>
        </authorList>
    </citation>
    <scope>NUCLEOTIDE SEQUENCE [LARGE SCALE GENOMIC DNA]</scope>
    <source>
        <strain evidence="1">SQ_2022a</strain>
    </source>
</reference>
<keyword evidence="2" id="KW-1185">Reference proteome</keyword>
<evidence type="ECO:0000313" key="1">
    <source>
        <dbReference type="EMBL" id="KAI8024777.1"/>
    </source>
</evidence>
<proteinExistence type="predicted"/>
<evidence type="ECO:0000313" key="2">
    <source>
        <dbReference type="Proteomes" id="UP001060215"/>
    </source>
</evidence>
<accession>A0ACC0IIS0</accession>
<dbReference type="Proteomes" id="UP001060215">
    <property type="component" value="Chromosome 3"/>
</dbReference>
<protein>
    <submittedName>
        <fullName evidence="1">Uncharacterized protein</fullName>
    </submittedName>
</protein>
<comment type="caution">
    <text evidence="1">The sequence shown here is derived from an EMBL/GenBank/DDBJ whole genome shotgun (WGS) entry which is preliminary data.</text>
</comment>
<organism evidence="1 2">
    <name type="scientific">Camellia lanceoleosa</name>
    <dbReference type="NCBI Taxonomy" id="1840588"/>
    <lineage>
        <taxon>Eukaryota</taxon>
        <taxon>Viridiplantae</taxon>
        <taxon>Streptophyta</taxon>
        <taxon>Embryophyta</taxon>
        <taxon>Tracheophyta</taxon>
        <taxon>Spermatophyta</taxon>
        <taxon>Magnoliopsida</taxon>
        <taxon>eudicotyledons</taxon>
        <taxon>Gunneridae</taxon>
        <taxon>Pentapetalae</taxon>
        <taxon>asterids</taxon>
        <taxon>Ericales</taxon>
        <taxon>Theaceae</taxon>
        <taxon>Camellia</taxon>
    </lineage>
</organism>
<sequence length="157" mass="17806">MDLYRTSSAVHDHNDHDHHLKEKERTRKSSKRKSSEISVKVVHISSPVKVKTSASKFRALVQELTGRDSDVSRFVEETNSHHQNILHRGRRSEEGRLMKSPNDQLLAPTYRSNDSPTTTSFASDSDSFFYDDLLITTSHANAHVEESLMGLGRGNYP</sequence>
<gene>
    <name evidence="1" type="ORF">LOK49_LG02G01649</name>
</gene>
<name>A0ACC0IIS0_9ERIC</name>
<dbReference type="EMBL" id="CM045760">
    <property type="protein sequence ID" value="KAI8024777.1"/>
    <property type="molecule type" value="Genomic_DNA"/>
</dbReference>